<dbReference type="OrthoDB" id="7854606at2"/>
<comment type="caution">
    <text evidence="1">The sequence shown here is derived from an EMBL/GenBank/DDBJ whole genome shotgun (WGS) entry which is preliminary data.</text>
</comment>
<evidence type="ECO:0000313" key="2">
    <source>
        <dbReference type="Proteomes" id="UP000237718"/>
    </source>
</evidence>
<dbReference type="EMBL" id="PVUF01000003">
    <property type="protein sequence ID" value="PRZ49025.1"/>
    <property type="molecule type" value="Genomic_DNA"/>
</dbReference>
<protein>
    <submittedName>
        <fullName evidence="1">Uncharacterized protein</fullName>
    </submittedName>
</protein>
<dbReference type="RefSeq" id="WP_133166706.1">
    <property type="nucleotide sequence ID" value="NZ_JBLWXK010000001.1"/>
</dbReference>
<name>A0A2T1AK88_TRISK</name>
<organism evidence="1 2">
    <name type="scientific">Tritonibacter scottomollicae</name>
    <name type="common">Epibacterium scottomollicae</name>
    <dbReference type="NCBI Taxonomy" id="483013"/>
    <lineage>
        <taxon>Bacteria</taxon>
        <taxon>Pseudomonadati</taxon>
        <taxon>Pseudomonadota</taxon>
        <taxon>Alphaproteobacteria</taxon>
        <taxon>Rhodobacterales</taxon>
        <taxon>Paracoccaceae</taxon>
        <taxon>Tritonibacter</taxon>
    </lineage>
</organism>
<evidence type="ECO:0000313" key="1">
    <source>
        <dbReference type="EMBL" id="PRZ49025.1"/>
    </source>
</evidence>
<dbReference type="AlphaFoldDB" id="A0A2T1AK88"/>
<accession>A0A2T1AK88</accession>
<reference evidence="1 2" key="1">
    <citation type="submission" date="2018-03" db="EMBL/GenBank/DDBJ databases">
        <title>Genomic Encyclopedia of Archaeal and Bacterial Type Strains, Phase II (KMG-II): from individual species to whole genera.</title>
        <authorList>
            <person name="Goeker M."/>
        </authorList>
    </citation>
    <scope>NUCLEOTIDE SEQUENCE [LARGE SCALE GENOMIC DNA]</scope>
    <source>
        <strain evidence="1 2">DSM 25328</strain>
    </source>
</reference>
<proteinExistence type="predicted"/>
<dbReference type="InterPro" id="IPR058702">
    <property type="entry name" value="MafI2-like"/>
</dbReference>
<gene>
    <name evidence="1" type="ORF">CLV89_103340</name>
</gene>
<dbReference type="Pfam" id="PF26541">
    <property type="entry name" value="MafI2"/>
    <property type="match status" value="1"/>
</dbReference>
<sequence>MALDDQTFIWAVKSLSGEISTQMRMVVLKMDGRKATFRYYLDQEPSDFTRERAEVVAVNFDSGMSFALGSLEIEFKHSTEPLGKLDVLDGILFRRWENSACRTDADQ</sequence>
<dbReference type="Proteomes" id="UP000237718">
    <property type="component" value="Unassembled WGS sequence"/>
</dbReference>